<dbReference type="EMBL" id="UZAK01000220">
    <property type="protein sequence ID" value="VDO61028.1"/>
    <property type="molecule type" value="Genomic_DNA"/>
</dbReference>
<reference evidence="3" key="1">
    <citation type="submission" date="2016-06" db="UniProtKB">
        <authorList>
            <consortium name="WormBaseParasite"/>
        </authorList>
    </citation>
    <scope>IDENTIFICATION</scope>
</reference>
<dbReference type="Proteomes" id="UP000279833">
    <property type="component" value="Unassembled WGS sequence"/>
</dbReference>
<evidence type="ECO:0000313" key="2">
    <source>
        <dbReference type="Proteomes" id="UP000279833"/>
    </source>
</evidence>
<dbReference type="AlphaFoldDB" id="A0A183JCE2"/>
<dbReference type="WBParaSite" id="SCUD_0000034901-mRNA-1">
    <property type="protein sequence ID" value="SCUD_0000034901-mRNA-1"/>
    <property type="gene ID" value="SCUD_0000034901"/>
</dbReference>
<name>A0A183JCE2_9TREM</name>
<sequence length="308" mass="35044">MSSPINKSKESKDLIDFDCDFNSPTHKFSEIQLMFDPLIPTSVTSDKNKRNGHVFLNPYAEPSDTSNECKTEHSPFDLMLDYSSGPIGSHLVKPDELLLPHTVMDANNILKDENFHLSNKKLIFPSVMDVQYDTCSAKPQVSTSSEIDLKGNQHDLFSFSQTVTPWCLRKNDKNNPHCTTINQEGLSSTTQLTHFIANSQPTDELKLFVSFVQSNNSRFVIITDQIRDRFQKELIRSLLTVRGTFDMEVGRGYCDKGTLVPLCSTMPDNLVGEVSDYEKRPLYSSKNFHWLLYKRVTTVVFSSDNQRP</sequence>
<evidence type="ECO:0000313" key="1">
    <source>
        <dbReference type="EMBL" id="VDO61028.1"/>
    </source>
</evidence>
<protein>
    <submittedName>
        <fullName evidence="3">TLDc domain-containing protein</fullName>
    </submittedName>
</protein>
<evidence type="ECO:0000313" key="3">
    <source>
        <dbReference type="WBParaSite" id="SCUD_0000034901-mRNA-1"/>
    </source>
</evidence>
<keyword evidence="2" id="KW-1185">Reference proteome</keyword>
<proteinExistence type="predicted"/>
<gene>
    <name evidence="1" type="ORF">SCUD_LOCUS350</name>
</gene>
<accession>A0A183JCE2</accession>
<reference evidence="1 2" key="2">
    <citation type="submission" date="2018-11" db="EMBL/GenBank/DDBJ databases">
        <authorList>
            <consortium name="Pathogen Informatics"/>
        </authorList>
    </citation>
    <scope>NUCLEOTIDE SEQUENCE [LARGE SCALE GENOMIC DNA]</scope>
    <source>
        <strain evidence="1">Dakar</strain>
        <strain evidence="2">Dakar, Senegal</strain>
    </source>
</reference>
<dbReference type="STRING" id="6186.A0A183JCE2"/>
<organism evidence="3">
    <name type="scientific">Schistosoma curassoni</name>
    <dbReference type="NCBI Taxonomy" id="6186"/>
    <lineage>
        <taxon>Eukaryota</taxon>
        <taxon>Metazoa</taxon>
        <taxon>Spiralia</taxon>
        <taxon>Lophotrochozoa</taxon>
        <taxon>Platyhelminthes</taxon>
        <taxon>Trematoda</taxon>
        <taxon>Digenea</taxon>
        <taxon>Strigeidida</taxon>
        <taxon>Schistosomatoidea</taxon>
        <taxon>Schistosomatidae</taxon>
        <taxon>Schistosoma</taxon>
    </lineage>
</organism>